<keyword evidence="2" id="KW-1133">Transmembrane helix</keyword>
<evidence type="ECO:0000313" key="5">
    <source>
        <dbReference type="EMBL" id="KIH46896.1"/>
    </source>
</evidence>
<dbReference type="InterPro" id="IPR040676">
    <property type="entry name" value="DUF5641"/>
</dbReference>
<dbReference type="Pfam" id="PF05380">
    <property type="entry name" value="Peptidase_A17"/>
    <property type="match status" value="1"/>
</dbReference>
<feature type="region of interest" description="Disordered" evidence="1">
    <location>
        <begin position="891"/>
        <end position="948"/>
    </location>
</feature>
<proteinExistence type="predicted"/>
<protein>
    <submittedName>
        <fullName evidence="5">Pao retrotransposon peptidase</fullName>
    </submittedName>
</protein>
<sequence>MDSRTPTREQKSESHNRPEPPKPVEQKQKGFNKPKPQTVRSNLVTDTSMDTSETAILQLQSLHNTESFTHPILPTGEITVMNHETKELRKVAVLFDTGAEISFIDSTLAKDLQLPILESCDQLWNFIRTDATSITLPSGLLLPTRLGYLVSGKAVQAQVNQLVTEEVEKWDRYWSMDTPVHTVTYSESSISPEEQEKWEKYWAMDNAGTEMFGNSEKEARAIQNQEVWQKFNETIEHREDEYYVRLPWKDQHPLLPDNKALSLKRLQNVWGVLNKDSSLLDQYHSIFQDQLEKNIVEIVYETAPVQGQIIHYLPHQPVITPLKSTTKLRIVSDASAHYKGCPSLNDLLHRGPVILSELYGLLLRFRVGKIAMISDVEKAFLQVRIHEEDRDATRCLWLRNHKHPPTIDNIQIFCFTRVTFGFKPSPFLLAGTTYYHLDRYKNEPTIVQSIKNNLYADNLFLTSDSVEASIHLYKRSKQMFQDLSMNLREFASNNNQLLDSISTQDKTQHLCPKVLGIRWNSPRDTFEITCKLQTNAKITKRPVTSAIAAIYDPMGWFVPLLHKARIFLQNLWKEEWDWDTELSAEKVKEWDFLTENINGFYKEIPRLLSPKLTRVTLVTFADASTNAMAACAYLHRDEAVHLLMAKAKLPSLRGKITIPEVELNAFTLAMRLSNSIISQIKSILQVEGIIIFSDSEIVLTWMKAKPSKELGPFVYNRLTEVRKIISHPNNINNDEKGYQILRPIDFLQRDLQVTCPLGITLNESDDPSYLPPEERTSLQTKLQAVEALESSCKFTERFWQLWQTQYLTNLREKHTFQIGSKKGSPQYPNEGEFVLINDSFQPRHLWKMGRIHHVVSNAKGTIREAVVQLPSRRLIRRPINLLIPLELDDETTNSNNQAETSDDFSLRATQNSKEDHSGGAEIQESTPNSRYNLRKRQKIDYNENNNPTKRITSEGTSIMTILLQISFIMLLASPVTSMVFNNFHHKRQIQCIQGGQKLSYMSMSCSGNF</sequence>
<keyword evidence="2" id="KW-0472">Membrane</keyword>
<feature type="transmembrane region" description="Helical" evidence="2">
    <location>
        <begin position="958"/>
        <end position="980"/>
    </location>
</feature>
<evidence type="ECO:0000313" key="6">
    <source>
        <dbReference type="Proteomes" id="UP000054047"/>
    </source>
</evidence>
<feature type="compositionally biased region" description="Basic and acidic residues" evidence="1">
    <location>
        <begin position="1"/>
        <end position="28"/>
    </location>
</feature>
<feature type="domain" description="DUF5641" evidence="4">
    <location>
        <begin position="793"/>
        <end position="885"/>
    </location>
</feature>
<dbReference type="OrthoDB" id="5920525at2759"/>
<feature type="domain" description="Reverse transcriptase" evidence="3">
    <location>
        <begin position="369"/>
        <end position="487"/>
    </location>
</feature>
<dbReference type="Proteomes" id="UP000054047">
    <property type="component" value="Unassembled WGS sequence"/>
</dbReference>
<gene>
    <name evidence="5" type="ORF">ANCDUO_23048</name>
</gene>
<feature type="region of interest" description="Disordered" evidence="1">
    <location>
        <begin position="1"/>
        <end position="42"/>
    </location>
</feature>
<dbReference type="CDD" id="cd01644">
    <property type="entry name" value="RT_pepA17"/>
    <property type="match status" value="1"/>
</dbReference>
<dbReference type="InterPro" id="IPR008042">
    <property type="entry name" value="Retrotrans_Pao"/>
</dbReference>
<dbReference type="SUPFAM" id="SSF56672">
    <property type="entry name" value="DNA/RNA polymerases"/>
    <property type="match status" value="1"/>
</dbReference>
<accession>A0A0C2FPU9</accession>
<keyword evidence="2" id="KW-0812">Transmembrane</keyword>
<dbReference type="InterPro" id="IPR043502">
    <property type="entry name" value="DNA/RNA_pol_sf"/>
</dbReference>
<dbReference type="AlphaFoldDB" id="A0A0C2FPU9"/>
<dbReference type="InterPro" id="IPR000477">
    <property type="entry name" value="RT_dom"/>
</dbReference>
<name>A0A0C2FPU9_9BILA</name>
<dbReference type="PANTHER" id="PTHR47331">
    <property type="entry name" value="PHD-TYPE DOMAIN-CONTAINING PROTEIN"/>
    <property type="match status" value="1"/>
</dbReference>
<evidence type="ECO:0000256" key="2">
    <source>
        <dbReference type="SAM" id="Phobius"/>
    </source>
</evidence>
<dbReference type="EMBL" id="KN768341">
    <property type="protein sequence ID" value="KIH46896.1"/>
    <property type="molecule type" value="Genomic_DNA"/>
</dbReference>
<dbReference type="Pfam" id="PF18701">
    <property type="entry name" value="DUF5641"/>
    <property type="match status" value="1"/>
</dbReference>
<evidence type="ECO:0000259" key="4">
    <source>
        <dbReference type="Pfam" id="PF18701"/>
    </source>
</evidence>
<dbReference type="Pfam" id="PF00078">
    <property type="entry name" value="RVT_1"/>
    <property type="match status" value="1"/>
</dbReference>
<evidence type="ECO:0000259" key="3">
    <source>
        <dbReference type="Pfam" id="PF00078"/>
    </source>
</evidence>
<dbReference type="PANTHER" id="PTHR47331:SF1">
    <property type="entry name" value="GAG-LIKE PROTEIN"/>
    <property type="match status" value="1"/>
</dbReference>
<keyword evidence="6" id="KW-1185">Reference proteome</keyword>
<organism evidence="5 6">
    <name type="scientific">Ancylostoma duodenale</name>
    <dbReference type="NCBI Taxonomy" id="51022"/>
    <lineage>
        <taxon>Eukaryota</taxon>
        <taxon>Metazoa</taxon>
        <taxon>Ecdysozoa</taxon>
        <taxon>Nematoda</taxon>
        <taxon>Chromadorea</taxon>
        <taxon>Rhabditida</taxon>
        <taxon>Rhabditina</taxon>
        <taxon>Rhabditomorpha</taxon>
        <taxon>Strongyloidea</taxon>
        <taxon>Ancylostomatidae</taxon>
        <taxon>Ancylostomatinae</taxon>
        <taxon>Ancylostoma</taxon>
    </lineage>
</organism>
<evidence type="ECO:0000256" key="1">
    <source>
        <dbReference type="SAM" id="MobiDB-lite"/>
    </source>
</evidence>
<reference evidence="5 6" key="1">
    <citation type="submission" date="2013-12" db="EMBL/GenBank/DDBJ databases">
        <title>Draft genome of the parsitic nematode Ancylostoma duodenale.</title>
        <authorList>
            <person name="Mitreva M."/>
        </authorList>
    </citation>
    <scope>NUCLEOTIDE SEQUENCE [LARGE SCALE GENOMIC DNA]</scope>
    <source>
        <strain evidence="5 6">Zhejiang</strain>
    </source>
</reference>